<sequence>MICTKPTPTVGTLTPGTARTSTATVPVVLAPARNAGTGPTAGLLLQGCSPPAVAATHPDAATVAGRHSVKSSVKADSNANSKAKATPKTTSPQTMTHRTTAGGTPGKQPVQPPEPQEPLPVGPITPTPTPTITPRIASAVCDLLGGCGDAELRDILGELARAMAPSGAKGNKWTLLVGSKLKQLLEGMGVVPASGSNCTAADVAALSDRQLQQLRAVLQSRHRLLQWFLVIKPTELPALSGLGAADEWGPEDVRAVAAALSRSGYKRLAELLAARAHRQPACSEGASASSGSSSGGDGTALPGMGSACKAQDTPYSPPSPGPSPSPHTSPPQEAKWQEHSSSSNCSSSHPAVVANQHSAHTGTNSSCGELRVPSTPEALKANGPVAAAAAAAAAAAETSTTLDDFCAALAELTEVHLRDVLNTLLGPSRPKGWNTLLFAWLAVALPGTLLSNGTARSMSGADVDALVSDLTKDQVLAVLRCPCKDHELGKWLARYLHLLGLTAADFWFMLRDAGLPLVKPKSELMNLQQLDRVVELLGLRNADGTLKNFSNAISIKGFTSKVWCNYMEGGPSAGGAFSGIDDATQKACEYLCKQLDNVPLLYLWRIDGRVVYVGQSAGVSGSGNRILSYVKHGPRFGEGKKMLQWLKAIDAGKEIELLVIPLDGMTANDPKVFEKRMLDRVDFPLNKQNNGDFRGGAIEEDLVNRMKIEHREKAKAVLDELSIQPSK</sequence>
<evidence type="ECO:0000256" key="1">
    <source>
        <dbReference type="SAM" id="MobiDB-lite"/>
    </source>
</evidence>
<keyword evidence="3" id="KW-1185">Reference proteome</keyword>
<protein>
    <recommendedName>
        <fullName evidence="4">GIY-YIG domain-containing protein</fullName>
    </recommendedName>
</protein>
<feature type="compositionally biased region" description="Polar residues" evidence="1">
    <location>
        <begin position="87"/>
        <end position="102"/>
    </location>
</feature>
<feature type="region of interest" description="Disordered" evidence="1">
    <location>
        <begin position="65"/>
        <end position="131"/>
    </location>
</feature>
<feature type="compositionally biased region" description="Polar residues" evidence="1">
    <location>
        <begin position="355"/>
        <end position="367"/>
    </location>
</feature>
<feature type="compositionally biased region" description="Pro residues" evidence="1">
    <location>
        <begin position="315"/>
        <end position="329"/>
    </location>
</feature>
<feature type="compositionally biased region" description="Pro residues" evidence="1">
    <location>
        <begin position="110"/>
        <end position="131"/>
    </location>
</feature>
<reference evidence="2" key="1">
    <citation type="journal article" date="2020" name="bioRxiv">
        <title>Comparative genomics of Chlamydomonas.</title>
        <authorList>
            <person name="Craig R.J."/>
            <person name="Hasan A.R."/>
            <person name="Ness R.W."/>
            <person name="Keightley P.D."/>
        </authorList>
    </citation>
    <scope>NUCLEOTIDE SEQUENCE</scope>
    <source>
        <strain evidence="2">SAG 7.73</strain>
    </source>
</reference>
<feature type="compositionally biased region" description="Low complexity" evidence="1">
    <location>
        <begin position="70"/>
        <end position="84"/>
    </location>
</feature>
<evidence type="ECO:0008006" key="4">
    <source>
        <dbReference type="Google" id="ProtNLM"/>
    </source>
</evidence>
<gene>
    <name evidence="2" type="ORF">HXX76_011001</name>
</gene>
<proteinExistence type="predicted"/>
<organism evidence="2 3">
    <name type="scientific">Chlamydomonas incerta</name>
    <dbReference type="NCBI Taxonomy" id="51695"/>
    <lineage>
        <taxon>Eukaryota</taxon>
        <taxon>Viridiplantae</taxon>
        <taxon>Chlorophyta</taxon>
        <taxon>core chlorophytes</taxon>
        <taxon>Chlorophyceae</taxon>
        <taxon>CS clade</taxon>
        <taxon>Chlamydomonadales</taxon>
        <taxon>Chlamydomonadaceae</taxon>
        <taxon>Chlamydomonas</taxon>
    </lineage>
</organism>
<dbReference type="Proteomes" id="UP000650467">
    <property type="component" value="Unassembled WGS sequence"/>
</dbReference>
<accession>A0A835T0D9</accession>
<dbReference type="OrthoDB" id="560450at2759"/>
<feature type="region of interest" description="Disordered" evidence="1">
    <location>
        <begin position="283"/>
        <end position="371"/>
    </location>
</feature>
<evidence type="ECO:0000313" key="3">
    <source>
        <dbReference type="Proteomes" id="UP000650467"/>
    </source>
</evidence>
<dbReference type="EMBL" id="JAEHOC010000031">
    <property type="protein sequence ID" value="KAG2429231.1"/>
    <property type="molecule type" value="Genomic_DNA"/>
</dbReference>
<dbReference type="AlphaFoldDB" id="A0A835T0D9"/>
<evidence type="ECO:0000313" key="2">
    <source>
        <dbReference type="EMBL" id="KAG2429231.1"/>
    </source>
</evidence>
<name>A0A835T0D9_CHLIN</name>
<comment type="caution">
    <text evidence="2">The sequence shown here is derived from an EMBL/GenBank/DDBJ whole genome shotgun (WGS) entry which is preliminary data.</text>
</comment>